<evidence type="ECO:0000313" key="2">
    <source>
        <dbReference type="EMBL" id="CAJ1393959.1"/>
    </source>
</evidence>
<feature type="region of interest" description="Disordered" evidence="1">
    <location>
        <begin position="146"/>
        <end position="249"/>
    </location>
</feature>
<feature type="region of interest" description="Disordered" evidence="1">
    <location>
        <begin position="25"/>
        <end position="57"/>
    </location>
</feature>
<name>A0AA36IUV4_9DINO</name>
<dbReference type="AlphaFoldDB" id="A0AA36IUV4"/>
<protein>
    <submittedName>
        <fullName evidence="2">Uncharacterized protein</fullName>
    </submittedName>
</protein>
<dbReference type="EMBL" id="CAUJNA010002691">
    <property type="protein sequence ID" value="CAJ1393959.1"/>
    <property type="molecule type" value="Genomic_DNA"/>
</dbReference>
<evidence type="ECO:0000313" key="3">
    <source>
        <dbReference type="Proteomes" id="UP001178507"/>
    </source>
</evidence>
<accession>A0AA36IUV4</accession>
<feature type="compositionally biased region" description="Basic and acidic residues" evidence="1">
    <location>
        <begin position="207"/>
        <end position="219"/>
    </location>
</feature>
<gene>
    <name evidence="2" type="ORF">EVOR1521_LOCUS18709</name>
</gene>
<organism evidence="2 3">
    <name type="scientific">Effrenium voratum</name>
    <dbReference type="NCBI Taxonomy" id="2562239"/>
    <lineage>
        <taxon>Eukaryota</taxon>
        <taxon>Sar</taxon>
        <taxon>Alveolata</taxon>
        <taxon>Dinophyceae</taxon>
        <taxon>Suessiales</taxon>
        <taxon>Symbiodiniaceae</taxon>
        <taxon>Effrenium</taxon>
    </lineage>
</organism>
<reference evidence="2" key="1">
    <citation type="submission" date="2023-08" db="EMBL/GenBank/DDBJ databases">
        <authorList>
            <person name="Chen Y."/>
            <person name="Shah S."/>
            <person name="Dougan E. K."/>
            <person name="Thang M."/>
            <person name="Chan C."/>
        </authorList>
    </citation>
    <scope>NUCLEOTIDE SEQUENCE</scope>
</reference>
<sequence>MSESPQRLITYFSDKAKAPRWVWAPNPQWSPRKRERLPADKEMTPGPIYSPRHQGQRTAWQFGTSNREWDHLPRDFWPQLAPGAAPDQYSIKAPKQRPLSFARGPNRVDFEIPDTPGPGHRSTDIAVERPRHPAYSMGSKPQFLWSTYAPGRPARGASDVSETPGPGAFNAGTPRALTPRTPKTPRTPTVVRRPAFPEPTSPGPGHYEQRGGFKCEASPRRPGSSMTRRPNCPESGPQCPVYTQFDSSH</sequence>
<comment type="caution">
    <text evidence="2">The sequence shown here is derived from an EMBL/GenBank/DDBJ whole genome shotgun (WGS) entry which is preliminary data.</text>
</comment>
<feature type="compositionally biased region" description="Low complexity" evidence="1">
    <location>
        <begin position="173"/>
        <end position="194"/>
    </location>
</feature>
<dbReference type="Proteomes" id="UP001178507">
    <property type="component" value="Unassembled WGS sequence"/>
</dbReference>
<keyword evidence="3" id="KW-1185">Reference proteome</keyword>
<evidence type="ECO:0000256" key="1">
    <source>
        <dbReference type="SAM" id="MobiDB-lite"/>
    </source>
</evidence>
<proteinExistence type="predicted"/>
<feature type="region of interest" description="Disordered" evidence="1">
    <location>
        <begin position="96"/>
        <end position="126"/>
    </location>
</feature>